<gene>
    <name evidence="4" type="ORF">L484_014130</name>
</gene>
<dbReference type="AlphaFoldDB" id="W9RZR9"/>
<evidence type="ECO:0000256" key="2">
    <source>
        <dbReference type="ARBA" id="ARBA00022734"/>
    </source>
</evidence>
<evidence type="ECO:0000313" key="5">
    <source>
        <dbReference type="Proteomes" id="UP000030645"/>
    </source>
</evidence>
<dbReference type="InterPro" id="IPR001229">
    <property type="entry name" value="Jacalin-like_lectin_dom"/>
</dbReference>
<dbReference type="CDD" id="cd09612">
    <property type="entry name" value="Jacalin"/>
    <property type="match status" value="1"/>
</dbReference>
<dbReference type="GO" id="GO:0005536">
    <property type="term" value="F:D-glucose binding"/>
    <property type="evidence" value="ECO:0007669"/>
    <property type="project" value="UniProtKB-ARBA"/>
</dbReference>
<proteinExistence type="inferred from homology"/>
<keyword evidence="2" id="KW-0430">Lectin</keyword>
<reference evidence="5" key="1">
    <citation type="submission" date="2013-01" db="EMBL/GenBank/DDBJ databases">
        <title>Draft Genome Sequence of a Mulberry Tree, Morus notabilis C.K. Schneid.</title>
        <authorList>
            <person name="He N."/>
            <person name="Zhao S."/>
        </authorList>
    </citation>
    <scope>NUCLEOTIDE SEQUENCE</scope>
</reference>
<dbReference type="Proteomes" id="UP000030645">
    <property type="component" value="Unassembled WGS sequence"/>
</dbReference>
<dbReference type="Pfam" id="PF01419">
    <property type="entry name" value="Jacalin"/>
    <property type="match status" value="1"/>
</dbReference>
<feature type="domain" description="Jacalin-type lectin" evidence="3">
    <location>
        <begin position="16"/>
        <end position="157"/>
    </location>
</feature>
<dbReference type="InterPro" id="IPR036404">
    <property type="entry name" value="Jacalin-like_lectin_dom_sf"/>
</dbReference>
<dbReference type="STRING" id="981085.W9RZR9"/>
<dbReference type="InterPro" id="IPR033734">
    <property type="entry name" value="Jacalin-like_lectin_dom_plant"/>
</dbReference>
<comment type="similarity">
    <text evidence="1">Belongs to the jacalin lectin family.</text>
</comment>
<sequence>MAGTNNLHTSTAKSQTIVVGNWGGPGGTGWDDGSYTGIREIDLSHKDAIGSLSVIYDVNGTHFPGPKHIVPGAYTKEKIVLQFPQEFIVSVSGYTGSLPGHPVVVRSLTIKTNKRTLGPYGVEQGTPFSFPIANGLIVGFKGSSGDLLDSIGFHLSL</sequence>
<evidence type="ECO:0000259" key="3">
    <source>
        <dbReference type="PROSITE" id="PS51752"/>
    </source>
</evidence>
<dbReference type="PANTHER" id="PTHR47293">
    <property type="entry name" value="JACALIN-RELATED LECTIN 3"/>
    <property type="match status" value="1"/>
</dbReference>
<dbReference type="PANTHER" id="PTHR47293:SF15">
    <property type="entry name" value="JACALIN-RELATED LECTIN 19"/>
    <property type="match status" value="1"/>
</dbReference>
<dbReference type="PROSITE" id="PS51752">
    <property type="entry name" value="JACALIN_LECTIN"/>
    <property type="match status" value="1"/>
</dbReference>
<protein>
    <recommendedName>
        <fullName evidence="3">Jacalin-type lectin domain-containing protein</fullName>
    </recommendedName>
</protein>
<dbReference type="SUPFAM" id="SSF51101">
    <property type="entry name" value="Mannose-binding lectins"/>
    <property type="match status" value="1"/>
</dbReference>
<dbReference type="SMART" id="SM00915">
    <property type="entry name" value="Jacalin"/>
    <property type="match status" value="1"/>
</dbReference>
<dbReference type="GO" id="GO:0005537">
    <property type="term" value="F:D-mannose binding"/>
    <property type="evidence" value="ECO:0007669"/>
    <property type="project" value="UniProtKB-ARBA"/>
</dbReference>
<dbReference type="EMBL" id="KE345870">
    <property type="protein sequence ID" value="EXC19500.1"/>
    <property type="molecule type" value="Genomic_DNA"/>
</dbReference>
<accession>W9RZR9</accession>
<keyword evidence="5" id="KW-1185">Reference proteome</keyword>
<dbReference type="eggNOG" id="ENOG502RXU3">
    <property type="taxonomic scope" value="Eukaryota"/>
</dbReference>
<dbReference type="FunFam" id="2.100.10.30:FF:000001">
    <property type="entry name" value="Jacalin-related lectin 33"/>
    <property type="match status" value="1"/>
</dbReference>
<evidence type="ECO:0000256" key="1">
    <source>
        <dbReference type="ARBA" id="ARBA00006568"/>
    </source>
</evidence>
<dbReference type="Gene3D" id="2.100.10.30">
    <property type="entry name" value="Jacalin-like lectin domain"/>
    <property type="match status" value="1"/>
</dbReference>
<organism evidence="4 5">
    <name type="scientific">Morus notabilis</name>
    <dbReference type="NCBI Taxonomy" id="981085"/>
    <lineage>
        <taxon>Eukaryota</taxon>
        <taxon>Viridiplantae</taxon>
        <taxon>Streptophyta</taxon>
        <taxon>Embryophyta</taxon>
        <taxon>Tracheophyta</taxon>
        <taxon>Spermatophyta</taxon>
        <taxon>Magnoliopsida</taxon>
        <taxon>eudicotyledons</taxon>
        <taxon>Gunneridae</taxon>
        <taxon>Pentapetalae</taxon>
        <taxon>rosids</taxon>
        <taxon>fabids</taxon>
        <taxon>Rosales</taxon>
        <taxon>Moraceae</taxon>
        <taxon>Moreae</taxon>
        <taxon>Morus</taxon>
    </lineage>
</organism>
<evidence type="ECO:0000313" key="4">
    <source>
        <dbReference type="EMBL" id="EXC19500.1"/>
    </source>
</evidence>
<name>W9RZR9_9ROSA</name>